<dbReference type="EMBL" id="JAULSU010000001">
    <property type="protein sequence ID" value="KAK0631432.1"/>
    <property type="molecule type" value="Genomic_DNA"/>
</dbReference>
<accession>A0AA40CAR4</accession>
<proteinExistence type="predicted"/>
<protein>
    <submittedName>
        <fullName evidence="2">Uncharacterized protein</fullName>
    </submittedName>
</protein>
<evidence type="ECO:0000256" key="1">
    <source>
        <dbReference type="SAM" id="MobiDB-lite"/>
    </source>
</evidence>
<sequence>MVIVARHGDKSCPIKRDRLKLSPQPTDSRSAQTNHDPEHAQPTPPPPSREASHRTNPRPPISSPVSRSRNKSHVLELAAYQRNNALRNPTFPIHPLPASRPNGTLVYPDPALFPRHADEFYSIRNPSDRSRQMLAYLAQFYGIYSQIPGSSGSERQGSSDVDDVELLGHFLGLQEERFIAFRERARLAAKPSTATKRGQPSSS</sequence>
<dbReference type="Proteomes" id="UP001175000">
    <property type="component" value="Unassembled WGS sequence"/>
</dbReference>
<gene>
    <name evidence="2" type="ORF">B0T14DRAFT_3142</name>
</gene>
<name>A0AA40CAR4_9PEZI</name>
<evidence type="ECO:0000313" key="3">
    <source>
        <dbReference type="Proteomes" id="UP001175000"/>
    </source>
</evidence>
<keyword evidence="3" id="KW-1185">Reference proteome</keyword>
<feature type="region of interest" description="Disordered" evidence="1">
    <location>
        <begin position="1"/>
        <end position="71"/>
    </location>
</feature>
<feature type="compositionally biased region" description="Basic and acidic residues" evidence="1">
    <location>
        <begin position="1"/>
        <end position="20"/>
    </location>
</feature>
<organism evidence="2 3">
    <name type="scientific">Immersiella caudata</name>
    <dbReference type="NCBI Taxonomy" id="314043"/>
    <lineage>
        <taxon>Eukaryota</taxon>
        <taxon>Fungi</taxon>
        <taxon>Dikarya</taxon>
        <taxon>Ascomycota</taxon>
        <taxon>Pezizomycotina</taxon>
        <taxon>Sordariomycetes</taxon>
        <taxon>Sordariomycetidae</taxon>
        <taxon>Sordariales</taxon>
        <taxon>Lasiosphaeriaceae</taxon>
        <taxon>Immersiella</taxon>
    </lineage>
</organism>
<evidence type="ECO:0000313" key="2">
    <source>
        <dbReference type="EMBL" id="KAK0631432.1"/>
    </source>
</evidence>
<feature type="compositionally biased region" description="Polar residues" evidence="1">
    <location>
        <begin position="23"/>
        <end position="34"/>
    </location>
</feature>
<reference evidence="2" key="1">
    <citation type="submission" date="2023-06" db="EMBL/GenBank/DDBJ databases">
        <title>Genome-scale phylogeny and comparative genomics of the fungal order Sordariales.</title>
        <authorList>
            <consortium name="Lawrence Berkeley National Laboratory"/>
            <person name="Hensen N."/>
            <person name="Bonometti L."/>
            <person name="Westerberg I."/>
            <person name="Brannstrom I.O."/>
            <person name="Guillou S."/>
            <person name="Cros-Aarteil S."/>
            <person name="Calhoun S."/>
            <person name="Haridas S."/>
            <person name="Kuo A."/>
            <person name="Mondo S."/>
            <person name="Pangilinan J."/>
            <person name="Riley R."/>
            <person name="Labutti K."/>
            <person name="Andreopoulos B."/>
            <person name="Lipzen A."/>
            <person name="Chen C."/>
            <person name="Yanf M."/>
            <person name="Daum C."/>
            <person name="Ng V."/>
            <person name="Clum A."/>
            <person name="Steindorff A."/>
            <person name="Ohm R."/>
            <person name="Martin F."/>
            <person name="Silar P."/>
            <person name="Natvig D."/>
            <person name="Lalanne C."/>
            <person name="Gautier V."/>
            <person name="Ament-Velasquez S.L."/>
            <person name="Kruys A."/>
            <person name="Hutchinson M.I."/>
            <person name="Powell A.J."/>
            <person name="Barry K."/>
            <person name="Miller A.N."/>
            <person name="Grigoriev I.V."/>
            <person name="Debuchy R."/>
            <person name="Gladieux P."/>
            <person name="Thoren M.H."/>
            <person name="Johannesson H."/>
        </authorList>
    </citation>
    <scope>NUCLEOTIDE SEQUENCE</scope>
    <source>
        <strain evidence="2">CBS 606.72</strain>
    </source>
</reference>
<dbReference type="AlphaFoldDB" id="A0AA40CAR4"/>
<comment type="caution">
    <text evidence="2">The sequence shown here is derived from an EMBL/GenBank/DDBJ whole genome shotgun (WGS) entry which is preliminary data.</text>
</comment>